<comment type="caution">
    <text evidence="2">The sequence shown here is derived from an EMBL/GenBank/DDBJ whole genome shotgun (WGS) entry which is preliminary data.</text>
</comment>
<sequence length="210" mass="22725">MKHARGQDWTTSLKKLRTVALLGREPGLRVLQDVLIDNPLVELAAVYTHPNLPKKEGGGPRPELARYEAVCAAAQVPLHRLDVAQAKSLEQMLPEHRADLLLVLSWRSILTAAMLAQARFAINLHRGALPAYAGAEPVRRAIEAGEARVAITAHHMVEEVDAGRVAATVWMDIAPCPPPLSAAEYAEEVKARLLPLYAPLARLAIASVAA</sequence>
<gene>
    <name evidence="2" type="ORF">A6A05_14960</name>
</gene>
<reference evidence="2 3" key="1">
    <citation type="submission" date="2016-04" db="EMBL/GenBank/DDBJ databases">
        <title>Draft genome sequence of freshwater magnetotactic bacteria Magnetospirillum marisnigri SP-1 and Magnetospirillum moscoviense BB-1.</title>
        <authorList>
            <person name="Koziaeva V."/>
            <person name="Dziuba M.V."/>
            <person name="Ivanov T.M."/>
            <person name="Kuznetsov B."/>
            <person name="Grouzdev D.S."/>
        </authorList>
    </citation>
    <scope>NUCLEOTIDE SEQUENCE [LARGE SCALE GENOMIC DNA]</scope>
    <source>
        <strain evidence="2 3">BB-1</strain>
    </source>
</reference>
<dbReference type="AlphaFoldDB" id="A0A178MJ74"/>
<dbReference type="EMBL" id="LWQU01000159">
    <property type="protein sequence ID" value="OAN48649.1"/>
    <property type="molecule type" value="Genomic_DNA"/>
</dbReference>
<dbReference type="InterPro" id="IPR002376">
    <property type="entry name" value="Formyl_transf_N"/>
</dbReference>
<organism evidence="2 3">
    <name type="scientific">Magnetospirillum moscoviense</name>
    <dbReference type="NCBI Taxonomy" id="1437059"/>
    <lineage>
        <taxon>Bacteria</taxon>
        <taxon>Pseudomonadati</taxon>
        <taxon>Pseudomonadota</taxon>
        <taxon>Alphaproteobacteria</taxon>
        <taxon>Rhodospirillales</taxon>
        <taxon>Rhodospirillaceae</taxon>
        <taxon>Magnetospirillum</taxon>
    </lineage>
</organism>
<dbReference type="PANTHER" id="PTHR11138:SF5">
    <property type="entry name" value="METHIONYL-TRNA FORMYLTRANSFERASE, MITOCHONDRIAL"/>
    <property type="match status" value="1"/>
</dbReference>
<dbReference type="InterPro" id="IPR036477">
    <property type="entry name" value="Formyl_transf_N_sf"/>
</dbReference>
<accession>A0A178MJ74</accession>
<dbReference type="Proteomes" id="UP000078543">
    <property type="component" value="Unassembled WGS sequence"/>
</dbReference>
<dbReference type="SUPFAM" id="SSF53328">
    <property type="entry name" value="Formyltransferase"/>
    <property type="match status" value="1"/>
</dbReference>
<dbReference type="OrthoDB" id="9802815at2"/>
<name>A0A178MJ74_9PROT</name>
<evidence type="ECO:0000313" key="2">
    <source>
        <dbReference type="EMBL" id="OAN48649.1"/>
    </source>
</evidence>
<feature type="domain" description="Formyl transferase N-terminal" evidence="1">
    <location>
        <begin position="83"/>
        <end position="175"/>
    </location>
</feature>
<protein>
    <recommendedName>
        <fullName evidence="1">Formyl transferase N-terminal domain-containing protein</fullName>
    </recommendedName>
</protein>
<dbReference type="PANTHER" id="PTHR11138">
    <property type="entry name" value="METHIONYL-TRNA FORMYLTRANSFERASE"/>
    <property type="match status" value="1"/>
</dbReference>
<dbReference type="GO" id="GO:0004479">
    <property type="term" value="F:methionyl-tRNA formyltransferase activity"/>
    <property type="evidence" value="ECO:0007669"/>
    <property type="project" value="TreeGrafter"/>
</dbReference>
<dbReference type="GO" id="GO:0005829">
    <property type="term" value="C:cytosol"/>
    <property type="evidence" value="ECO:0007669"/>
    <property type="project" value="TreeGrafter"/>
</dbReference>
<evidence type="ECO:0000313" key="3">
    <source>
        <dbReference type="Proteomes" id="UP000078543"/>
    </source>
</evidence>
<proteinExistence type="predicted"/>
<dbReference type="Pfam" id="PF00551">
    <property type="entry name" value="Formyl_trans_N"/>
    <property type="match status" value="1"/>
</dbReference>
<dbReference type="Gene3D" id="3.40.50.170">
    <property type="entry name" value="Formyl transferase, N-terminal domain"/>
    <property type="match status" value="1"/>
</dbReference>
<keyword evidence="3" id="KW-1185">Reference proteome</keyword>
<evidence type="ECO:0000259" key="1">
    <source>
        <dbReference type="Pfam" id="PF00551"/>
    </source>
</evidence>
<dbReference type="STRING" id="1437059.A6A05_14960"/>